<proteinExistence type="predicted"/>
<dbReference type="KEGG" id="scu:SCE1572_34225"/>
<protein>
    <recommendedName>
        <fullName evidence="4">Lipoprotein</fullName>
    </recommendedName>
</protein>
<organism evidence="2 3">
    <name type="scientific">Sorangium cellulosum So0157-2</name>
    <dbReference type="NCBI Taxonomy" id="1254432"/>
    <lineage>
        <taxon>Bacteria</taxon>
        <taxon>Pseudomonadati</taxon>
        <taxon>Myxococcota</taxon>
        <taxon>Polyangia</taxon>
        <taxon>Polyangiales</taxon>
        <taxon>Polyangiaceae</taxon>
        <taxon>Sorangium</taxon>
    </lineage>
</organism>
<sequence length="488" mass="51285">MTPRARLQAALLGAALAGCGSDAGPPRGVSSFWVQIVEVNGEAPPSAEAPLPANRGDTVDAWSFRIEARDPAGRRAPFDGMVRLSVEPGAVVDVEADEADLAVGRNVRLRGGVATGVVHVTAVYGPARLWAEDVGYAPAPRGGRPACANGENDDAPGDVLIDFPADPGCAFADDETEEGGTFSAGASKPVAYALPRVVDVQGGGSATPYAFEGIQIDTAAPQEVVVTRVASDGFYVTDLSGQDGGYNHLFAYNFNTPANMRVCDRLQYLAGTVNEFFGFTELSFPSYEIAPFHEGEPCPVPEPAVLDARTIADASAMERLESGLVRVEGVHISKNFGPNPAKKSTSDPSKYAFTPEESSCDLNGDGQVDFESRAEGACARQCSANPECSEWTSYSARGNYKVTDGSSMIQIQTGTVSAFDPTSHRGRALEAVTGTLRNFSGGSLNWTIEARCPDDLVCEAPGCAPAAKPSTEACVRLRSLNDNDAETN</sequence>
<evidence type="ECO:0000313" key="3">
    <source>
        <dbReference type="Proteomes" id="UP000014803"/>
    </source>
</evidence>
<accession>S4Y4H1</accession>
<gene>
    <name evidence="2" type="ORF">SCE1572_34225</name>
</gene>
<dbReference type="Proteomes" id="UP000014803">
    <property type="component" value="Chromosome"/>
</dbReference>
<name>S4Y4H1_SORCE</name>
<dbReference type="STRING" id="1254432.SCE1572_34225"/>
<dbReference type="PATRIC" id="fig|1254432.3.peg.7758"/>
<feature type="region of interest" description="Disordered" evidence="1">
    <location>
        <begin position="336"/>
        <end position="358"/>
    </location>
</feature>
<evidence type="ECO:0000256" key="1">
    <source>
        <dbReference type="SAM" id="MobiDB-lite"/>
    </source>
</evidence>
<reference evidence="2 3" key="1">
    <citation type="journal article" date="2013" name="Sci. Rep.">
        <title>Extraordinary expansion of a Sorangium cellulosum genome from an alkaline milieu.</title>
        <authorList>
            <person name="Han K."/>
            <person name="Li Z.F."/>
            <person name="Peng R."/>
            <person name="Zhu L.P."/>
            <person name="Zhou T."/>
            <person name="Wang L.G."/>
            <person name="Li S.G."/>
            <person name="Zhang X.B."/>
            <person name="Hu W."/>
            <person name="Wu Z.H."/>
            <person name="Qin N."/>
            <person name="Li Y.Z."/>
        </authorList>
    </citation>
    <scope>NUCLEOTIDE SEQUENCE [LARGE SCALE GENOMIC DNA]</scope>
    <source>
        <strain evidence="2 3">So0157-2</strain>
    </source>
</reference>
<evidence type="ECO:0000313" key="2">
    <source>
        <dbReference type="EMBL" id="AGP39100.1"/>
    </source>
</evidence>
<dbReference type="PROSITE" id="PS51257">
    <property type="entry name" value="PROKAR_LIPOPROTEIN"/>
    <property type="match status" value="1"/>
</dbReference>
<dbReference type="eggNOG" id="COG2374">
    <property type="taxonomic scope" value="Bacteria"/>
</dbReference>
<dbReference type="EMBL" id="CP003969">
    <property type="protein sequence ID" value="AGP39100.1"/>
    <property type="molecule type" value="Genomic_DNA"/>
</dbReference>
<dbReference type="RefSeq" id="WP_020738737.1">
    <property type="nucleotide sequence ID" value="NC_021658.1"/>
</dbReference>
<dbReference type="AlphaFoldDB" id="S4Y4H1"/>
<dbReference type="OrthoDB" id="5484652at2"/>
<dbReference type="HOGENOM" id="CLU_567303_0_0_7"/>
<evidence type="ECO:0008006" key="4">
    <source>
        <dbReference type="Google" id="ProtNLM"/>
    </source>
</evidence>